<dbReference type="Pfam" id="PF10531">
    <property type="entry name" value="SLBB"/>
    <property type="match status" value="1"/>
</dbReference>
<protein>
    <submittedName>
        <fullName evidence="5">Polysaccharide biosynthesis/export family protein</fullName>
    </submittedName>
</protein>
<feature type="domain" description="Soluble ligand binding" evidence="4">
    <location>
        <begin position="119"/>
        <end position="167"/>
    </location>
</feature>
<evidence type="ECO:0000256" key="2">
    <source>
        <dbReference type="SAM" id="SignalP"/>
    </source>
</evidence>
<dbReference type="Pfam" id="PF02563">
    <property type="entry name" value="Poly_export"/>
    <property type="match status" value="1"/>
</dbReference>
<organism evidence="5 6">
    <name type="scientific">Stakelama saccharophila</name>
    <dbReference type="NCBI Taxonomy" id="3075605"/>
    <lineage>
        <taxon>Bacteria</taxon>
        <taxon>Pseudomonadati</taxon>
        <taxon>Pseudomonadota</taxon>
        <taxon>Alphaproteobacteria</taxon>
        <taxon>Sphingomonadales</taxon>
        <taxon>Sphingomonadaceae</taxon>
        <taxon>Stakelama</taxon>
    </lineage>
</organism>
<keyword evidence="6" id="KW-1185">Reference proteome</keyword>
<feature type="domain" description="Polysaccharide export protein N-terminal" evidence="3">
    <location>
        <begin position="38"/>
        <end position="114"/>
    </location>
</feature>
<gene>
    <name evidence="5" type="ORF">RPR59_04510</name>
</gene>
<dbReference type="EMBL" id="CP135076">
    <property type="protein sequence ID" value="WNO54523.1"/>
    <property type="molecule type" value="Genomic_DNA"/>
</dbReference>
<dbReference type="PANTHER" id="PTHR33619:SF3">
    <property type="entry name" value="POLYSACCHARIDE EXPORT PROTEIN GFCE-RELATED"/>
    <property type="match status" value="1"/>
</dbReference>
<dbReference type="Gene3D" id="3.10.560.10">
    <property type="entry name" value="Outer membrane lipoprotein wza domain like"/>
    <property type="match status" value="1"/>
</dbReference>
<evidence type="ECO:0000313" key="6">
    <source>
        <dbReference type="Proteomes" id="UP001302249"/>
    </source>
</evidence>
<dbReference type="PANTHER" id="PTHR33619">
    <property type="entry name" value="POLYSACCHARIDE EXPORT PROTEIN GFCE-RELATED"/>
    <property type="match status" value="1"/>
</dbReference>
<evidence type="ECO:0000256" key="1">
    <source>
        <dbReference type="ARBA" id="ARBA00022729"/>
    </source>
</evidence>
<accession>A0ABZ0BAZ2</accession>
<sequence length="192" mass="20608">MIARSGGWLMVVLMAFAVAACAGAGKPPLNPDGPAAEAATAPYRLGLTDRVRITTYDEPDLTGEFQVGGTGTISFPLLGEVPAEGKTAAELQDLLTRRLAEGYLKDPHVAVEVTSFRPFFIMGEVERPGRYPTTEGMTVQRAIALAGGYTYRANKGKVFIRRRGDSVEREVSADADVAVAPGDVLRIGERYF</sequence>
<evidence type="ECO:0000259" key="4">
    <source>
        <dbReference type="Pfam" id="PF10531"/>
    </source>
</evidence>
<dbReference type="PROSITE" id="PS51257">
    <property type="entry name" value="PROKAR_LIPOPROTEIN"/>
    <property type="match status" value="1"/>
</dbReference>
<evidence type="ECO:0000259" key="3">
    <source>
        <dbReference type="Pfam" id="PF02563"/>
    </source>
</evidence>
<name>A0ABZ0BAZ2_9SPHN</name>
<dbReference type="InterPro" id="IPR003715">
    <property type="entry name" value="Poly_export_N"/>
</dbReference>
<dbReference type="InterPro" id="IPR049712">
    <property type="entry name" value="Poly_export"/>
</dbReference>
<reference evidence="5 6" key="1">
    <citation type="submission" date="2023-09" db="EMBL/GenBank/DDBJ databases">
        <authorList>
            <person name="Rey-Velasco X."/>
        </authorList>
    </citation>
    <scope>NUCLEOTIDE SEQUENCE [LARGE SCALE GENOMIC DNA]</scope>
    <source>
        <strain evidence="5 6">W311</strain>
    </source>
</reference>
<keyword evidence="1 2" id="KW-0732">Signal</keyword>
<dbReference type="InterPro" id="IPR019554">
    <property type="entry name" value="Soluble_ligand-bd"/>
</dbReference>
<dbReference type="Gene3D" id="3.30.1950.10">
    <property type="entry name" value="wza like domain"/>
    <property type="match status" value="1"/>
</dbReference>
<feature type="signal peptide" evidence="2">
    <location>
        <begin position="1"/>
        <end position="24"/>
    </location>
</feature>
<dbReference type="RefSeq" id="WP_313917108.1">
    <property type="nucleotide sequence ID" value="NZ_CP135076.1"/>
</dbReference>
<proteinExistence type="predicted"/>
<dbReference type="Proteomes" id="UP001302249">
    <property type="component" value="Chromosome"/>
</dbReference>
<evidence type="ECO:0000313" key="5">
    <source>
        <dbReference type="EMBL" id="WNO54523.1"/>
    </source>
</evidence>
<feature type="chain" id="PRO_5046095074" evidence="2">
    <location>
        <begin position="25"/>
        <end position="192"/>
    </location>
</feature>